<dbReference type="CDD" id="cd23763">
    <property type="entry name" value="ASKHA_ATPase_ROK"/>
    <property type="match status" value="1"/>
</dbReference>
<organism evidence="2">
    <name type="scientific">Candidatus Atribacter allofermentans</name>
    <dbReference type="NCBI Taxonomy" id="1852833"/>
    <lineage>
        <taxon>Bacteria</taxon>
        <taxon>Pseudomonadati</taxon>
        <taxon>Atribacterota</taxon>
        <taxon>Atribacteria</taxon>
        <taxon>Atribacterales</taxon>
        <taxon>Atribacteraceae</taxon>
        <taxon>Atribacter</taxon>
    </lineage>
</organism>
<evidence type="ECO:0000313" key="2">
    <source>
        <dbReference type="EMBL" id="OQA58040.1"/>
    </source>
</evidence>
<accession>A0A1V5SU28</accession>
<sequence>MKHRDMKLLNREKILGLLLNHSLLSRAELAQKAAVSPAVVSHIIRECLKEGIVCEDSEGVSRGGRKPILLSFVPDNKLVAGLVPGNTTEFAVSNLSGQLLYKEDIVTKKYPTPSELVVFLKKILHEFLIRNHKSWSQLVSLGIGIPGIYDPELDLIHKMGKISSLFEWEGTKIREIFSREFLCPVLVFDKVVAMAFGEGILSSEDPNVNLVYLHLGRGVGAGLFLNGKIYRGSQGAAGEVGYMVCGPVDEKDPISLHDIPPLESEISLNSILKVFREKCPNSFPTYQRQSENDEVLILHKTFLKGDSQCEAILKPILEKAEGIAVNLVAVLNPDLLVLGGKVTEIFSEILQERIIQRLQRSVLFSPQVKTVTLGKNEEIMCTLFFAIDDYFRRLTGNNQGLTSAFLKRYSPQLWNQ</sequence>
<reference evidence="2" key="1">
    <citation type="submission" date="2017-02" db="EMBL/GenBank/DDBJ databases">
        <title>Delving into the versatile metabolic prowess of the omnipresent phylum Bacteroidetes.</title>
        <authorList>
            <person name="Nobu M.K."/>
            <person name="Mei R."/>
            <person name="Narihiro T."/>
            <person name="Kuroda K."/>
            <person name="Liu W.-T."/>
        </authorList>
    </citation>
    <scope>NUCLEOTIDE SEQUENCE</scope>
    <source>
        <strain evidence="2">ADurb.Bin276</strain>
    </source>
</reference>
<dbReference type="Proteomes" id="UP000485569">
    <property type="component" value="Unassembled WGS sequence"/>
</dbReference>
<dbReference type="InterPro" id="IPR000600">
    <property type="entry name" value="ROK"/>
</dbReference>
<dbReference type="Gene3D" id="3.30.420.40">
    <property type="match status" value="2"/>
</dbReference>
<comment type="similarity">
    <text evidence="1">Belongs to the ROK (NagC/XylR) family.</text>
</comment>
<protein>
    <submittedName>
        <fullName evidence="2">N-acetylglucosamine repressor</fullName>
    </submittedName>
</protein>
<dbReference type="InterPro" id="IPR036388">
    <property type="entry name" value="WH-like_DNA-bd_sf"/>
</dbReference>
<dbReference type="PANTHER" id="PTHR18964">
    <property type="entry name" value="ROK (REPRESSOR, ORF, KINASE) FAMILY"/>
    <property type="match status" value="1"/>
</dbReference>
<dbReference type="InterPro" id="IPR036390">
    <property type="entry name" value="WH_DNA-bd_sf"/>
</dbReference>
<evidence type="ECO:0000256" key="1">
    <source>
        <dbReference type="ARBA" id="ARBA00006479"/>
    </source>
</evidence>
<dbReference type="PANTHER" id="PTHR18964:SF149">
    <property type="entry name" value="BIFUNCTIONAL UDP-N-ACETYLGLUCOSAMINE 2-EPIMERASE_N-ACETYLMANNOSAMINE KINASE"/>
    <property type="match status" value="1"/>
</dbReference>
<comment type="caution">
    <text evidence="2">The sequence shown here is derived from an EMBL/GenBank/DDBJ whole genome shotgun (WGS) entry which is preliminary data.</text>
</comment>
<dbReference type="Pfam" id="PF00480">
    <property type="entry name" value="ROK"/>
    <property type="match status" value="1"/>
</dbReference>
<dbReference type="Pfam" id="PF13412">
    <property type="entry name" value="HTH_24"/>
    <property type="match status" value="1"/>
</dbReference>
<proteinExistence type="inferred from homology"/>
<dbReference type="EMBL" id="MWBQ01000081">
    <property type="protein sequence ID" value="OQA58040.1"/>
    <property type="molecule type" value="Genomic_DNA"/>
</dbReference>
<dbReference type="InterPro" id="IPR043129">
    <property type="entry name" value="ATPase_NBD"/>
</dbReference>
<gene>
    <name evidence="2" type="primary">nagC_4</name>
    <name evidence="2" type="ORF">BWY41_01141</name>
</gene>
<dbReference type="SUPFAM" id="SSF53067">
    <property type="entry name" value="Actin-like ATPase domain"/>
    <property type="match status" value="1"/>
</dbReference>
<name>A0A1V5SU28_9BACT</name>
<dbReference type="SUPFAM" id="SSF46785">
    <property type="entry name" value="Winged helix' DNA-binding domain"/>
    <property type="match status" value="1"/>
</dbReference>
<dbReference type="AlphaFoldDB" id="A0A1V5SU28"/>
<dbReference type="Gene3D" id="1.10.10.10">
    <property type="entry name" value="Winged helix-like DNA-binding domain superfamily/Winged helix DNA-binding domain"/>
    <property type="match status" value="1"/>
</dbReference>